<gene>
    <name evidence="7" type="ORF">K1X11_016300</name>
</gene>
<dbReference type="PROSITE" id="PS00170">
    <property type="entry name" value="CSA_PPIASE_1"/>
    <property type="match status" value="1"/>
</dbReference>
<evidence type="ECO:0000256" key="4">
    <source>
        <dbReference type="ARBA" id="ARBA00023235"/>
    </source>
</evidence>
<reference evidence="7 8" key="1">
    <citation type="submission" date="2023-12" db="EMBL/GenBank/DDBJ databases">
        <title>Description of an unclassified Opitutus bacterium of Verrucomicrobiota.</title>
        <authorList>
            <person name="Zhang D.-F."/>
        </authorList>
    </citation>
    <scope>NUCLEOTIDE SEQUENCE [LARGE SCALE GENOMIC DNA]</scope>
    <source>
        <strain evidence="7 8">WL0086</strain>
    </source>
</reference>
<keyword evidence="4 7" id="KW-0413">Isomerase</keyword>
<evidence type="ECO:0000256" key="3">
    <source>
        <dbReference type="ARBA" id="ARBA00023110"/>
    </source>
</evidence>
<organism evidence="7 8">
    <name type="scientific">Actomonas aquatica</name>
    <dbReference type="NCBI Taxonomy" id="2866162"/>
    <lineage>
        <taxon>Bacteria</taxon>
        <taxon>Pseudomonadati</taxon>
        <taxon>Verrucomicrobiota</taxon>
        <taxon>Opitutia</taxon>
        <taxon>Opitutales</taxon>
        <taxon>Opitutaceae</taxon>
        <taxon>Actomonas</taxon>
    </lineage>
</organism>
<dbReference type="GO" id="GO:0003755">
    <property type="term" value="F:peptidyl-prolyl cis-trans isomerase activity"/>
    <property type="evidence" value="ECO:0007669"/>
    <property type="project" value="UniProtKB-EC"/>
</dbReference>
<dbReference type="EC" id="5.2.1.8" evidence="2"/>
<evidence type="ECO:0000256" key="2">
    <source>
        <dbReference type="ARBA" id="ARBA00013194"/>
    </source>
</evidence>
<comment type="similarity">
    <text evidence="1">Belongs to the cyclophilin-type PPIase family.</text>
</comment>
<dbReference type="PRINTS" id="PR00153">
    <property type="entry name" value="CSAPPISMRASE"/>
</dbReference>
<dbReference type="CDD" id="cd00317">
    <property type="entry name" value="cyclophilin"/>
    <property type="match status" value="1"/>
</dbReference>
<dbReference type="Gene3D" id="2.40.100.10">
    <property type="entry name" value="Cyclophilin-like"/>
    <property type="match status" value="1"/>
</dbReference>
<feature type="signal peptide" evidence="5">
    <location>
        <begin position="1"/>
        <end position="28"/>
    </location>
</feature>
<keyword evidence="8" id="KW-1185">Reference proteome</keyword>
<dbReference type="RefSeq" id="WP_221031302.1">
    <property type="nucleotide sequence ID" value="NZ_CP139781.1"/>
</dbReference>
<dbReference type="Pfam" id="PF00160">
    <property type="entry name" value="Pro_isomerase"/>
    <property type="match status" value="1"/>
</dbReference>
<evidence type="ECO:0000256" key="1">
    <source>
        <dbReference type="ARBA" id="ARBA00007365"/>
    </source>
</evidence>
<dbReference type="InterPro" id="IPR029000">
    <property type="entry name" value="Cyclophilin-like_dom_sf"/>
</dbReference>
<dbReference type="EMBL" id="CP139781">
    <property type="protein sequence ID" value="WRQ86378.1"/>
    <property type="molecule type" value="Genomic_DNA"/>
</dbReference>
<evidence type="ECO:0000259" key="6">
    <source>
        <dbReference type="PROSITE" id="PS50072"/>
    </source>
</evidence>
<dbReference type="PROSITE" id="PS50072">
    <property type="entry name" value="CSA_PPIASE_2"/>
    <property type="match status" value="1"/>
</dbReference>
<accession>A0ABZ1C578</accession>
<evidence type="ECO:0000313" key="7">
    <source>
        <dbReference type="EMBL" id="WRQ86378.1"/>
    </source>
</evidence>
<proteinExistence type="inferred from homology"/>
<keyword evidence="3" id="KW-0697">Rotamase</keyword>
<dbReference type="SUPFAM" id="SSF50891">
    <property type="entry name" value="Cyclophilin-like"/>
    <property type="match status" value="1"/>
</dbReference>
<dbReference type="InterPro" id="IPR044666">
    <property type="entry name" value="Cyclophilin_A-like"/>
</dbReference>
<keyword evidence="5" id="KW-0732">Signal</keyword>
<dbReference type="PANTHER" id="PTHR45625:SF4">
    <property type="entry name" value="PEPTIDYLPROLYL ISOMERASE DOMAIN AND WD REPEAT-CONTAINING PROTEIN 1"/>
    <property type="match status" value="1"/>
</dbReference>
<name>A0ABZ1C578_9BACT</name>
<dbReference type="InterPro" id="IPR002130">
    <property type="entry name" value="Cyclophilin-type_PPIase_dom"/>
</dbReference>
<protein>
    <recommendedName>
        <fullName evidence="2">peptidylprolyl isomerase</fullName>
        <ecNumber evidence="2">5.2.1.8</ecNumber>
    </recommendedName>
</protein>
<dbReference type="Proteomes" id="UP000738431">
    <property type="component" value="Chromosome"/>
</dbReference>
<feature type="chain" id="PRO_5045506207" description="peptidylprolyl isomerase" evidence="5">
    <location>
        <begin position="29"/>
        <end position="361"/>
    </location>
</feature>
<dbReference type="InterPro" id="IPR020892">
    <property type="entry name" value="Cyclophilin-type_PPIase_CS"/>
</dbReference>
<feature type="domain" description="PPIase cyclophilin-type" evidence="6">
    <location>
        <begin position="44"/>
        <end position="200"/>
    </location>
</feature>
<evidence type="ECO:0000313" key="8">
    <source>
        <dbReference type="Proteomes" id="UP000738431"/>
    </source>
</evidence>
<sequence>MTRFHRLFTFGLTLTFTLVGLTAQFARAADSEPALPDGLYAAFDTPRGTITVKLFAERARLPVTNFVGLAEGTLGPEPGRSFFDGTTFHRVIPGFVAQGGAPTGTGEGGPGYEFPDQFTPGLSHDRAGILSMANAGPDTNSSQFFFTLAPQVRLDYLHSVFGEVVDGLDVLQTIEQGDTMNVRILRHGPAAEAFATDPAAFAAQIAAVPHAAPAHVADPDDQLPAAPDWAQILDNKLANLERFTGAKFHVMVVATEPPDRTTPELAATLERRAGITDEGIAAIYVADSHLWFVHLGDTTATRLTIDDETTDQALQRLLATIDATATATIAERYGEDPVPPEQSRKRHLDAFLDTLIPYLVR</sequence>
<dbReference type="PANTHER" id="PTHR45625">
    <property type="entry name" value="PEPTIDYL-PROLYL CIS-TRANS ISOMERASE-RELATED"/>
    <property type="match status" value="1"/>
</dbReference>
<evidence type="ECO:0000256" key="5">
    <source>
        <dbReference type="SAM" id="SignalP"/>
    </source>
</evidence>